<accession>A0A8H6Z6Z7</accession>
<reference evidence="1" key="1">
    <citation type="submission" date="2020-05" db="EMBL/GenBank/DDBJ databases">
        <title>Mycena genomes resolve the evolution of fungal bioluminescence.</title>
        <authorList>
            <person name="Tsai I.J."/>
        </authorList>
    </citation>
    <scope>NUCLEOTIDE SEQUENCE</scope>
    <source>
        <strain evidence="1">CCC161011</strain>
    </source>
</reference>
<dbReference type="OrthoDB" id="3031075at2759"/>
<sequence>MAASLLTLANEAVTLLAQVEQILIEVDNIGDARTVPIRTIRKLLQTGPLVSAQQRVQNVVHGLHGLVRQEAMLSRLSAASLDNPEKPLLYEQVPNPVYKPNFLPAYLLNVFRNTRPARQPGLIYEATVDRLAGTFFGFYLPPTHQFLLQPQHTFRALAPEDVVAMEAEWSRVVAPGDGSSIRLMSLRSDSPPEHLPLRVAVRARHPQSQHHQSKEPLPFRHPLDSTSLNAWLIWQGTAYGDPTFPSSIKALSTMRPQRR</sequence>
<keyword evidence="2" id="KW-1185">Reference proteome</keyword>
<comment type="caution">
    <text evidence="1">The sequence shown here is derived from an EMBL/GenBank/DDBJ whole genome shotgun (WGS) entry which is preliminary data.</text>
</comment>
<evidence type="ECO:0000313" key="2">
    <source>
        <dbReference type="Proteomes" id="UP000620124"/>
    </source>
</evidence>
<dbReference type="AlphaFoldDB" id="A0A8H6Z6Z7"/>
<gene>
    <name evidence="1" type="ORF">MVEN_00031400</name>
</gene>
<name>A0A8H6Z6Z7_9AGAR</name>
<evidence type="ECO:0000313" key="1">
    <source>
        <dbReference type="EMBL" id="KAF7371749.1"/>
    </source>
</evidence>
<dbReference type="EMBL" id="JACAZI010000001">
    <property type="protein sequence ID" value="KAF7371749.1"/>
    <property type="molecule type" value="Genomic_DNA"/>
</dbReference>
<proteinExistence type="predicted"/>
<dbReference type="Proteomes" id="UP000620124">
    <property type="component" value="Unassembled WGS sequence"/>
</dbReference>
<protein>
    <submittedName>
        <fullName evidence="1">Uncharacterized protein</fullName>
    </submittedName>
</protein>
<organism evidence="1 2">
    <name type="scientific">Mycena venus</name>
    <dbReference type="NCBI Taxonomy" id="2733690"/>
    <lineage>
        <taxon>Eukaryota</taxon>
        <taxon>Fungi</taxon>
        <taxon>Dikarya</taxon>
        <taxon>Basidiomycota</taxon>
        <taxon>Agaricomycotina</taxon>
        <taxon>Agaricomycetes</taxon>
        <taxon>Agaricomycetidae</taxon>
        <taxon>Agaricales</taxon>
        <taxon>Marasmiineae</taxon>
        <taxon>Mycenaceae</taxon>
        <taxon>Mycena</taxon>
    </lineage>
</organism>